<dbReference type="Proteomes" id="UP000192758">
    <property type="component" value="Unassembled WGS sequence"/>
</dbReference>
<dbReference type="AlphaFoldDB" id="A0A1W0E768"/>
<gene>
    <name evidence="1" type="ORF">EHP00_954</name>
</gene>
<reference evidence="1 2" key="1">
    <citation type="journal article" date="2017" name="Environ. Microbiol.">
        <title>Decay of the glycolytic pathway and adaptation to intranuclear parasitism within Enterocytozoonidae microsporidia.</title>
        <authorList>
            <person name="Wiredu Boakye D."/>
            <person name="Jaroenlak P."/>
            <person name="Prachumwat A."/>
            <person name="Williams T.A."/>
            <person name="Bateman K.S."/>
            <person name="Itsathitphaisarn O."/>
            <person name="Sritunyalucksana K."/>
            <person name="Paszkiewicz K.H."/>
            <person name="Moore K.A."/>
            <person name="Stentiford G.D."/>
            <person name="Williams B.A."/>
        </authorList>
    </citation>
    <scope>NUCLEOTIDE SEQUENCE [LARGE SCALE GENOMIC DNA]</scope>
    <source>
        <strain evidence="1 2">TH1</strain>
    </source>
</reference>
<name>A0A1W0E768_9MICR</name>
<dbReference type="VEuPathDB" id="MicrosporidiaDB:EHP00_954"/>
<dbReference type="EMBL" id="MNPJ01000014">
    <property type="protein sequence ID" value="OQS55042.1"/>
    <property type="molecule type" value="Genomic_DNA"/>
</dbReference>
<keyword evidence="2" id="KW-1185">Reference proteome</keyword>
<comment type="caution">
    <text evidence="1">The sequence shown here is derived from an EMBL/GenBank/DDBJ whole genome shotgun (WGS) entry which is preliminary data.</text>
</comment>
<sequence>MSNNMSNLNNSSDKEEAFLKKILEKQSYDALKTMEIINPSFHSKIKQELYLTFKNKNEKINHSEYSAIAQKIARNSDITIEKRQKKTCYDFDELHDIEDS</sequence>
<organism evidence="1 2">
    <name type="scientific">Ecytonucleospora hepatopenaei</name>
    <dbReference type="NCBI Taxonomy" id="646526"/>
    <lineage>
        <taxon>Eukaryota</taxon>
        <taxon>Fungi</taxon>
        <taxon>Fungi incertae sedis</taxon>
        <taxon>Microsporidia</taxon>
        <taxon>Enterocytozoonidae</taxon>
        <taxon>Ecytonucleospora</taxon>
    </lineage>
</organism>
<protein>
    <submittedName>
        <fullName evidence="1">Uncharacterized protein</fullName>
    </submittedName>
</protein>
<evidence type="ECO:0000313" key="2">
    <source>
        <dbReference type="Proteomes" id="UP000192758"/>
    </source>
</evidence>
<accession>A0A1W0E768</accession>
<evidence type="ECO:0000313" key="1">
    <source>
        <dbReference type="EMBL" id="OQS55042.1"/>
    </source>
</evidence>
<proteinExistence type="predicted"/>